<dbReference type="AlphaFoldDB" id="A0A9W4SPP3"/>
<dbReference type="OrthoDB" id="2412344at2759"/>
<dbReference type="Proteomes" id="UP001153678">
    <property type="component" value="Unassembled WGS sequence"/>
</dbReference>
<dbReference type="InterPro" id="IPR032675">
    <property type="entry name" value="LRR_dom_sf"/>
</dbReference>
<keyword evidence="2" id="KW-1185">Reference proteome</keyword>
<organism evidence="1 2">
    <name type="scientific">Funneliformis geosporum</name>
    <dbReference type="NCBI Taxonomy" id="1117311"/>
    <lineage>
        <taxon>Eukaryota</taxon>
        <taxon>Fungi</taxon>
        <taxon>Fungi incertae sedis</taxon>
        <taxon>Mucoromycota</taxon>
        <taxon>Glomeromycotina</taxon>
        <taxon>Glomeromycetes</taxon>
        <taxon>Glomerales</taxon>
        <taxon>Glomeraceae</taxon>
        <taxon>Funneliformis</taxon>
    </lineage>
</organism>
<evidence type="ECO:0000313" key="2">
    <source>
        <dbReference type="Proteomes" id="UP001153678"/>
    </source>
</evidence>
<dbReference type="EMBL" id="CAMKVN010001447">
    <property type="protein sequence ID" value="CAI2176035.1"/>
    <property type="molecule type" value="Genomic_DNA"/>
</dbReference>
<evidence type="ECO:0000313" key="1">
    <source>
        <dbReference type="EMBL" id="CAI2176035.1"/>
    </source>
</evidence>
<dbReference type="Gene3D" id="3.80.10.10">
    <property type="entry name" value="Ribonuclease Inhibitor"/>
    <property type="match status" value="1"/>
</dbReference>
<protein>
    <submittedName>
        <fullName evidence="1">16910_t:CDS:1</fullName>
    </submittedName>
</protein>
<accession>A0A9W4SPP3</accession>
<proteinExistence type="predicted"/>
<gene>
    <name evidence="1" type="ORF">FWILDA_LOCUS7391</name>
</gene>
<sequence>MKKNVLEVLQDIIFPQLLILKFDRSSPYEKKLIKFLENNGKNLKELFLSEKIDSINDYSLLNITIATFCPNLKSLRTSLSSESNVNLLTLILKHCKQLEFIEIMCYDSYGSWEHKVMEIIVEFSPKKFYELNSVLGVDDKLDTLFIKELKSIFESWSNRMPCILRILRKLTMVTYSEFENGLRERNVEIIKELENIGVIKKLIKI</sequence>
<comment type="caution">
    <text evidence="1">The sequence shown here is derived from an EMBL/GenBank/DDBJ whole genome shotgun (WGS) entry which is preliminary data.</text>
</comment>
<name>A0A9W4SPP3_9GLOM</name>
<reference evidence="1" key="1">
    <citation type="submission" date="2022-08" db="EMBL/GenBank/DDBJ databases">
        <authorList>
            <person name="Kallberg Y."/>
            <person name="Tangrot J."/>
            <person name="Rosling A."/>
        </authorList>
    </citation>
    <scope>NUCLEOTIDE SEQUENCE</scope>
    <source>
        <strain evidence="1">Wild A</strain>
    </source>
</reference>